<keyword evidence="1" id="KW-0812">Transmembrane</keyword>
<sequence length="164" mass="16991">MIWIARITATAALLIQLAAVPLPVLRYPNRDFAGSDFGLAEAAVASSGGLLLIPGFLLTVACAVLAWFGLRSRAWGWLAGTASLMLIFGAISTVSAADQFVIMWDGFDEEHGLPIGGMEVPEPSWGLALIGLAAVALAIGAIIRLLAHPGKAAGRTPRGRSAST</sequence>
<dbReference type="EMBL" id="BAABGL010000015">
    <property type="protein sequence ID" value="GAA4392290.1"/>
    <property type="molecule type" value="Genomic_DNA"/>
</dbReference>
<dbReference type="Proteomes" id="UP001500642">
    <property type="component" value="Unassembled WGS sequence"/>
</dbReference>
<name>A0ABP8JKF2_9MICO</name>
<evidence type="ECO:0000256" key="1">
    <source>
        <dbReference type="SAM" id="Phobius"/>
    </source>
</evidence>
<feature type="transmembrane region" description="Helical" evidence="1">
    <location>
        <begin position="82"/>
        <end position="104"/>
    </location>
</feature>
<protein>
    <submittedName>
        <fullName evidence="2">Uncharacterized protein</fullName>
    </submittedName>
</protein>
<keyword evidence="3" id="KW-1185">Reference proteome</keyword>
<accession>A0ABP8JKF2</accession>
<keyword evidence="1" id="KW-1133">Transmembrane helix</keyword>
<feature type="transmembrane region" description="Helical" evidence="1">
    <location>
        <begin position="50"/>
        <end position="70"/>
    </location>
</feature>
<dbReference type="RefSeq" id="WP_345031880.1">
    <property type="nucleotide sequence ID" value="NZ_BAABGL010000015.1"/>
</dbReference>
<organism evidence="2 3">
    <name type="scientific">Brevibacterium pityocampae</name>
    <dbReference type="NCBI Taxonomy" id="506594"/>
    <lineage>
        <taxon>Bacteria</taxon>
        <taxon>Bacillati</taxon>
        <taxon>Actinomycetota</taxon>
        <taxon>Actinomycetes</taxon>
        <taxon>Micrococcales</taxon>
        <taxon>Brevibacteriaceae</taxon>
        <taxon>Brevibacterium</taxon>
    </lineage>
</organism>
<evidence type="ECO:0000313" key="3">
    <source>
        <dbReference type="Proteomes" id="UP001500642"/>
    </source>
</evidence>
<evidence type="ECO:0000313" key="2">
    <source>
        <dbReference type="EMBL" id="GAA4392290.1"/>
    </source>
</evidence>
<feature type="transmembrane region" description="Helical" evidence="1">
    <location>
        <begin position="124"/>
        <end position="147"/>
    </location>
</feature>
<reference evidence="3" key="1">
    <citation type="journal article" date="2019" name="Int. J. Syst. Evol. Microbiol.">
        <title>The Global Catalogue of Microorganisms (GCM) 10K type strain sequencing project: providing services to taxonomists for standard genome sequencing and annotation.</title>
        <authorList>
            <consortium name="The Broad Institute Genomics Platform"/>
            <consortium name="The Broad Institute Genome Sequencing Center for Infectious Disease"/>
            <person name="Wu L."/>
            <person name="Ma J."/>
        </authorList>
    </citation>
    <scope>NUCLEOTIDE SEQUENCE [LARGE SCALE GENOMIC DNA]</scope>
    <source>
        <strain evidence="3">JCM 17808</strain>
    </source>
</reference>
<keyword evidence="1" id="KW-0472">Membrane</keyword>
<proteinExistence type="predicted"/>
<comment type="caution">
    <text evidence="2">The sequence shown here is derived from an EMBL/GenBank/DDBJ whole genome shotgun (WGS) entry which is preliminary data.</text>
</comment>
<gene>
    <name evidence="2" type="ORF">GCM10023167_20360</name>
</gene>